<keyword evidence="7" id="KW-1185">Reference proteome</keyword>
<dbReference type="Pfam" id="PF00394">
    <property type="entry name" value="Cu-oxidase"/>
    <property type="match status" value="1"/>
</dbReference>
<evidence type="ECO:0000256" key="2">
    <source>
        <dbReference type="ARBA" id="ARBA00023002"/>
    </source>
</evidence>
<dbReference type="InterPro" id="IPR006311">
    <property type="entry name" value="TAT_signal"/>
</dbReference>
<gene>
    <name evidence="6" type="ORF">J2X01_000996</name>
</gene>
<dbReference type="EMBL" id="JAVDVQ010000003">
    <property type="protein sequence ID" value="MDR7081715.1"/>
    <property type="molecule type" value="Genomic_DNA"/>
</dbReference>
<dbReference type="CDD" id="cd13900">
    <property type="entry name" value="CuRO_3_Tth-MCO_like"/>
    <property type="match status" value="1"/>
</dbReference>
<dbReference type="InterPro" id="IPR001117">
    <property type="entry name" value="Cu-oxidase_2nd"/>
</dbReference>
<evidence type="ECO:0000313" key="6">
    <source>
        <dbReference type="EMBL" id="MDR7081715.1"/>
    </source>
</evidence>
<organism evidence="6 7">
    <name type="scientific">Arthrobacter ginsengisoli</name>
    <dbReference type="NCBI Taxonomy" id="1356565"/>
    <lineage>
        <taxon>Bacteria</taxon>
        <taxon>Bacillati</taxon>
        <taxon>Actinomycetota</taxon>
        <taxon>Actinomycetes</taxon>
        <taxon>Micrococcales</taxon>
        <taxon>Micrococcaceae</taxon>
        <taxon>Arthrobacter</taxon>
    </lineage>
</organism>
<feature type="domain" description="Plastocyanin-like" evidence="4">
    <location>
        <begin position="385"/>
        <end position="489"/>
    </location>
</feature>
<sequence length="490" mass="52212">MRPISRRDALLLGGLGTAATVAGGAGLWWSLASTQRTGFPGTAAGPVLRSPAEIRSTDGRLQLMLEAARAPVELGGRMASPLCYNGTLPGPTLRLQPGDELAVRLVNNLGEATNLHVHGLHVTPRAGGDNVFVAVMPGAGFDYSYRLPSNHPPGVYWYHPHHHGTVAGQIFSGLFGAIIVEDPEAIPASRERVLLVSDTTLDRAGNISAAPLMDRMAGREGELLLLNGQRNPLITARPGERERWRIINACVARYLRLRLDGQQLQLLGMDSGRSANPQTVDELLLAPGNRADLLVTATAGESVLQALHYDRGAMPGMMGRGPTPGTGALATFRVSGTTASLPGAVTSRPAQEDLRTAAVAARRQLVLAMGAGSGGMGGGMGGMMRFTINGREYSEARTDTIVAAGTVEEWTLVNTSPMDHPIHLHVWPMQLIEDNGQAVGSVVMRDVVNVRANGRATVRIAFRDFSGRSVYHCHILDHEDLGMMGVIEVR</sequence>
<dbReference type="PROSITE" id="PS51318">
    <property type="entry name" value="TAT"/>
    <property type="match status" value="1"/>
</dbReference>
<dbReference type="InterPro" id="IPR045087">
    <property type="entry name" value="Cu-oxidase_fam"/>
</dbReference>
<evidence type="ECO:0000259" key="4">
    <source>
        <dbReference type="Pfam" id="PF07731"/>
    </source>
</evidence>
<dbReference type="InterPro" id="IPR008972">
    <property type="entry name" value="Cupredoxin"/>
</dbReference>
<dbReference type="Gene3D" id="2.60.40.420">
    <property type="entry name" value="Cupredoxins - blue copper proteins"/>
    <property type="match status" value="3"/>
</dbReference>
<dbReference type="PANTHER" id="PTHR11709">
    <property type="entry name" value="MULTI-COPPER OXIDASE"/>
    <property type="match status" value="1"/>
</dbReference>
<feature type="domain" description="Plastocyanin-like" evidence="3">
    <location>
        <begin position="224"/>
        <end position="299"/>
    </location>
</feature>
<dbReference type="InterPro" id="IPR011706">
    <property type="entry name" value="Cu-oxidase_C"/>
</dbReference>
<dbReference type="RefSeq" id="WP_310051260.1">
    <property type="nucleotide sequence ID" value="NZ_JAVDVQ010000003.1"/>
</dbReference>
<comment type="caution">
    <text evidence="6">The sequence shown here is derived from an EMBL/GenBank/DDBJ whole genome shotgun (WGS) entry which is preliminary data.</text>
</comment>
<evidence type="ECO:0000259" key="3">
    <source>
        <dbReference type="Pfam" id="PF00394"/>
    </source>
</evidence>
<dbReference type="CDD" id="cd13853">
    <property type="entry name" value="CuRO_1_Tth-MCO_like"/>
    <property type="match status" value="1"/>
</dbReference>
<accession>A0ABU1U9D1</accession>
<protein>
    <submittedName>
        <fullName evidence="6">FtsP/CotA-like multicopper oxidase with cupredoxin domain</fullName>
    </submittedName>
</protein>
<reference evidence="6 7" key="1">
    <citation type="submission" date="2023-07" db="EMBL/GenBank/DDBJ databases">
        <title>Sorghum-associated microbial communities from plants grown in Nebraska, USA.</title>
        <authorList>
            <person name="Schachtman D."/>
        </authorList>
    </citation>
    <scope>NUCLEOTIDE SEQUENCE [LARGE SCALE GENOMIC DNA]</scope>
    <source>
        <strain evidence="6 7">BE167</strain>
    </source>
</reference>
<keyword evidence="1" id="KW-0479">Metal-binding</keyword>
<dbReference type="Pfam" id="PF07731">
    <property type="entry name" value="Cu-oxidase_2"/>
    <property type="match status" value="1"/>
</dbReference>
<proteinExistence type="predicted"/>
<dbReference type="InterPro" id="IPR002355">
    <property type="entry name" value="Cu_oxidase_Cu_BS"/>
</dbReference>
<dbReference type="InterPro" id="IPR011707">
    <property type="entry name" value="Cu-oxidase-like_N"/>
</dbReference>
<dbReference type="CDD" id="cd13881">
    <property type="entry name" value="CuRO_2_McoC_like"/>
    <property type="match status" value="1"/>
</dbReference>
<keyword evidence="2" id="KW-0560">Oxidoreductase</keyword>
<dbReference type="PANTHER" id="PTHR11709:SF2">
    <property type="entry name" value="MULTICOPPER OXIDASE LPR1"/>
    <property type="match status" value="1"/>
</dbReference>
<feature type="domain" description="Plastocyanin-like" evidence="5">
    <location>
        <begin position="78"/>
        <end position="184"/>
    </location>
</feature>
<dbReference type="Pfam" id="PF07732">
    <property type="entry name" value="Cu-oxidase_3"/>
    <property type="match status" value="1"/>
</dbReference>
<evidence type="ECO:0000259" key="5">
    <source>
        <dbReference type="Pfam" id="PF07732"/>
    </source>
</evidence>
<name>A0ABU1U9D1_9MICC</name>
<dbReference type="PROSITE" id="PS00080">
    <property type="entry name" value="MULTICOPPER_OXIDASE2"/>
    <property type="match status" value="1"/>
</dbReference>
<dbReference type="SUPFAM" id="SSF49503">
    <property type="entry name" value="Cupredoxins"/>
    <property type="match status" value="3"/>
</dbReference>
<evidence type="ECO:0000256" key="1">
    <source>
        <dbReference type="ARBA" id="ARBA00022723"/>
    </source>
</evidence>
<evidence type="ECO:0000313" key="7">
    <source>
        <dbReference type="Proteomes" id="UP001252243"/>
    </source>
</evidence>
<dbReference type="Proteomes" id="UP001252243">
    <property type="component" value="Unassembled WGS sequence"/>
</dbReference>